<keyword evidence="1" id="KW-0472">Membrane</keyword>
<feature type="transmembrane region" description="Helical" evidence="1">
    <location>
        <begin position="43"/>
        <end position="63"/>
    </location>
</feature>
<evidence type="ECO:0000313" key="3">
    <source>
        <dbReference type="Proteomes" id="UP000612055"/>
    </source>
</evidence>
<proteinExistence type="predicted"/>
<keyword evidence="1" id="KW-0812">Transmembrane</keyword>
<name>A0A836BYA6_9CHLO</name>
<feature type="transmembrane region" description="Helical" evidence="1">
    <location>
        <begin position="15"/>
        <end position="34"/>
    </location>
</feature>
<evidence type="ECO:0000313" key="2">
    <source>
        <dbReference type="EMBL" id="KAG2492103.1"/>
    </source>
</evidence>
<dbReference type="Proteomes" id="UP000612055">
    <property type="component" value="Unassembled WGS sequence"/>
</dbReference>
<keyword evidence="1" id="KW-1133">Transmembrane helix</keyword>
<dbReference type="AlphaFoldDB" id="A0A836BYA6"/>
<evidence type="ECO:0000256" key="1">
    <source>
        <dbReference type="SAM" id="Phobius"/>
    </source>
</evidence>
<comment type="caution">
    <text evidence="2">The sequence shown here is derived from an EMBL/GenBank/DDBJ whole genome shotgun (WGS) entry which is preliminary data.</text>
</comment>
<dbReference type="EMBL" id="JAEHOE010000047">
    <property type="protein sequence ID" value="KAG2492103.1"/>
    <property type="molecule type" value="Genomic_DNA"/>
</dbReference>
<protein>
    <submittedName>
        <fullName evidence="2">Uncharacterized protein</fullName>
    </submittedName>
</protein>
<keyword evidence="3" id="KW-1185">Reference proteome</keyword>
<sequence>MATRHLHEWVDANPWLVGGGGLAVGVMLFGLLAFDKMINRRQLAVELATAVVTAIVVLGYGYWQRQRQEVMKAAD</sequence>
<gene>
    <name evidence="2" type="ORF">HYH03_009594</name>
</gene>
<reference evidence="2" key="1">
    <citation type="journal article" date="2020" name="bioRxiv">
        <title>Comparative genomics of Chlamydomonas.</title>
        <authorList>
            <person name="Craig R.J."/>
            <person name="Hasan A.R."/>
            <person name="Ness R.W."/>
            <person name="Keightley P.D."/>
        </authorList>
    </citation>
    <scope>NUCLEOTIDE SEQUENCE</scope>
    <source>
        <strain evidence="2">CCAP 11/70</strain>
    </source>
</reference>
<organism evidence="2 3">
    <name type="scientific">Edaphochlamys debaryana</name>
    <dbReference type="NCBI Taxonomy" id="47281"/>
    <lineage>
        <taxon>Eukaryota</taxon>
        <taxon>Viridiplantae</taxon>
        <taxon>Chlorophyta</taxon>
        <taxon>core chlorophytes</taxon>
        <taxon>Chlorophyceae</taxon>
        <taxon>CS clade</taxon>
        <taxon>Chlamydomonadales</taxon>
        <taxon>Chlamydomonadales incertae sedis</taxon>
        <taxon>Edaphochlamys</taxon>
    </lineage>
</organism>
<accession>A0A836BYA6</accession>